<name>A0A0B7MP09_9FIRM</name>
<evidence type="ECO:0000313" key="4">
    <source>
        <dbReference type="Proteomes" id="UP000046155"/>
    </source>
</evidence>
<dbReference type="CDD" id="cd00004">
    <property type="entry name" value="Sortase"/>
    <property type="match status" value="1"/>
</dbReference>
<gene>
    <name evidence="3" type="ORF">SSCH_570009</name>
</gene>
<protein>
    <submittedName>
        <fullName evidence="3">Putative Sortase family protein</fullName>
    </submittedName>
</protein>
<evidence type="ECO:0000313" key="3">
    <source>
        <dbReference type="EMBL" id="CEO89696.1"/>
    </source>
</evidence>
<accession>A0A0B7MP09</accession>
<keyword evidence="1" id="KW-0378">Hydrolase</keyword>
<dbReference type="Pfam" id="PF04203">
    <property type="entry name" value="Sortase"/>
    <property type="match status" value="1"/>
</dbReference>
<dbReference type="RefSeq" id="WP_044665587.1">
    <property type="nucleotide sequence ID" value="NZ_CDRZ01000255.1"/>
</dbReference>
<feature type="active site" description="Acyl-thioester intermediate" evidence="2">
    <location>
        <position position="171"/>
    </location>
</feature>
<dbReference type="GO" id="GO:0016787">
    <property type="term" value="F:hydrolase activity"/>
    <property type="evidence" value="ECO:0007669"/>
    <property type="project" value="UniProtKB-KW"/>
</dbReference>
<dbReference type="NCBIfam" id="TIGR01076">
    <property type="entry name" value="sortase_fam"/>
    <property type="match status" value="1"/>
</dbReference>
<evidence type="ECO:0000256" key="2">
    <source>
        <dbReference type="PIRSR" id="PIRSR605754-1"/>
    </source>
</evidence>
<dbReference type="Proteomes" id="UP000046155">
    <property type="component" value="Unassembled WGS sequence"/>
</dbReference>
<dbReference type="AlphaFoldDB" id="A0A0B7MP09"/>
<dbReference type="SUPFAM" id="SSF63817">
    <property type="entry name" value="Sortase"/>
    <property type="match status" value="1"/>
</dbReference>
<evidence type="ECO:0000256" key="1">
    <source>
        <dbReference type="ARBA" id="ARBA00022801"/>
    </source>
</evidence>
<organism evidence="3 4">
    <name type="scientific">Syntrophaceticus schinkii</name>
    <dbReference type="NCBI Taxonomy" id="499207"/>
    <lineage>
        <taxon>Bacteria</taxon>
        <taxon>Bacillati</taxon>
        <taxon>Bacillota</taxon>
        <taxon>Clostridia</taxon>
        <taxon>Thermoanaerobacterales</taxon>
        <taxon>Thermoanaerobacterales Family III. Incertae Sedis</taxon>
        <taxon>Syntrophaceticus</taxon>
    </lineage>
</organism>
<dbReference type="EMBL" id="CDRZ01000255">
    <property type="protein sequence ID" value="CEO89696.1"/>
    <property type="molecule type" value="Genomic_DNA"/>
</dbReference>
<dbReference type="OrthoDB" id="154054at2"/>
<dbReference type="InterPro" id="IPR005754">
    <property type="entry name" value="Sortase"/>
</dbReference>
<sequence length="194" mass="21750">MRKKLGLLLIICGLLFILKPLAEHGYSYYCQLQLKNELKQKEDIGAVEQSNQSKQPMKPPFLLEIPSISVEAVVVEGIGDKDLRKGPGWDPRGVYPGMEGNVIIAAHNNVYGSHFKDLHKLKPGNMVFISEGENSKHKFAYRIEFMETIHERDDTTIFDPTTERNLTLITCVSPASSGQRVIVTAQQVSLTPEK</sequence>
<keyword evidence="4" id="KW-1185">Reference proteome</keyword>
<dbReference type="InterPro" id="IPR023365">
    <property type="entry name" value="Sortase_dom-sf"/>
</dbReference>
<reference evidence="4" key="1">
    <citation type="submission" date="2015-01" db="EMBL/GenBank/DDBJ databases">
        <authorList>
            <person name="Manzoor Shahid"/>
            <person name="Zubair Saima"/>
        </authorList>
    </citation>
    <scope>NUCLEOTIDE SEQUENCE [LARGE SCALE GENOMIC DNA]</scope>
    <source>
        <strain evidence="4">Sp3</strain>
    </source>
</reference>
<dbReference type="Gene3D" id="2.40.260.10">
    <property type="entry name" value="Sortase"/>
    <property type="match status" value="1"/>
</dbReference>
<feature type="active site" description="Proton donor/acceptor" evidence="2">
    <location>
        <position position="107"/>
    </location>
</feature>
<proteinExistence type="predicted"/>